<dbReference type="STRING" id="1839936.SBU_000705"/>
<evidence type="ECO:0000256" key="5">
    <source>
        <dbReference type="ARBA" id="ARBA00023014"/>
    </source>
</evidence>
<dbReference type="InterPro" id="IPR033756">
    <property type="entry name" value="YlxH/NBP35"/>
</dbReference>
<keyword evidence="8" id="KW-0378">Hydrolase</keyword>
<dbReference type="SUPFAM" id="SSF52540">
    <property type="entry name" value="P-loop containing nucleoside triphosphate hydrolases"/>
    <property type="match status" value="1"/>
</dbReference>
<keyword evidence="3 8" id="KW-0067">ATP-binding</keyword>
<dbReference type="GO" id="GO:0005829">
    <property type="term" value="C:cytosol"/>
    <property type="evidence" value="ECO:0007669"/>
    <property type="project" value="TreeGrafter"/>
</dbReference>
<dbReference type="InterPro" id="IPR019591">
    <property type="entry name" value="Mrp/NBP35_ATP-bd"/>
</dbReference>
<name>A0A1F2P4T1_9EURY</name>
<organism evidence="9 10">
    <name type="scientific">Candidatus Syntropharchaeum butanivorans</name>
    <dbReference type="NCBI Taxonomy" id="1839936"/>
    <lineage>
        <taxon>Archaea</taxon>
        <taxon>Methanobacteriati</taxon>
        <taxon>Methanobacteriota</taxon>
        <taxon>Stenosarchaea group</taxon>
        <taxon>Methanomicrobia</taxon>
        <taxon>Methanosarcinales</taxon>
        <taxon>ANME-2 cluster</taxon>
        <taxon>Candidatus Syntropharchaeum</taxon>
    </lineage>
</organism>
<evidence type="ECO:0000313" key="9">
    <source>
        <dbReference type="EMBL" id="OFV66163.1"/>
    </source>
</evidence>
<dbReference type="CDD" id="cd02037">
    <property type="entry name" value="Mrp_NBP35"/>
    <property type="match status" value="1"/>
</dbReference>
<dbReference type="GO" id="GO:0046872">
    <property type="term" value="F:metal ion binding"/>
    <property type="evidence" value="ECO:0007669"/>
    <property type="project" value="UniProtKB-KW"/>
</dbReference>
<dbReference type="Proteomes" id="UP000185779">
    <property type="component" value="Unassembled WGS sequence"/>
</dbReference>
<dbReference type="PANTHER" id="PTHR23264:SF19">
    <property type="entry name" value="CYTOSOLIC FE-S CLUSTER ASSEMBLY FACTOR NUBP2"/>
    <property type="match status" value="1"/>
</dbReference>
<feature type="binding site" evidence="8">
    <location>
        <begin position="32"/>
        <end position="39"/>
    </location>
    <ligand>
        <name>ATP</name>
        <dbReference type="ChEBI" id="CHEBI:30616"/>
    </ligand>
</feature>
<evidence type="ECO:0000256" key="7">
    <source>
        <dbReference type="ARBA" id="ARBA00074706"/>
    </source>
</evidence>
<dbReference type="GO" id="GO:0005524">
    <property type="term" value="F:ATP binding"/>
    <property type="evidence" value="ECO:0007669"/>
    <property type="project" value="UniProtKB-UniRule"/>
</dbReference>
<dbReference type="FunFam" id="3.40.50.300:FF:001119">
    <property type="entry name" value="Iron-sulfur cluster carrier protein"/>
    <property type="match status" value="1"/>
</dbReference>
<dbReference type="PANTHER" id="PTHR23264">
    <property type="entry name" value="NUCLEOTIDE-BINDING PROTEIN NBP35 YEAST -RELATED"/>
    <property type="match status" value="1"/>
</dbReference>
<evidence type="ECO:0000256" key="2">
    <source>
        <dbReference type="ARBA" id="ARBA00022741"/>
    </source>
</evidence>
<comment type="subunit">
    <text evidence="8">Homodimer.</text>
</comment>
<dbReference type="GO" id="GO:0016226">
    <property type="term" value="P:iron-sulfur cluster assembly"/>
    <property type="evidence" value="ECO:0007669"/>
    <property type="project" value="InterPro"/>
</dbReference>
<evidence type="ECO:0000313" key="10">
    <source>
        <dbReference type="Proteomes" id="UP000185779"/>
    </source>
</evidence>
<dbReference type="PROSITE" id="PS01215">
    <property type="entry name" value="MRP"/>
    <property type="match status" value="1"/>
</dbReference>
<protein>
    <recommendedName>
        <fullName evidence="7 8">Iron-sulfur cluster carrier protein</fullName>
    </recommendedName>
</protein>
<dbReference type="InterPro" id="IPR000808">
    <property type="entry name" value="Mrp-like_CS"/>
</dbReference>
<dbReference type="GO" id="GO:0140663">
    <property type="term" value="F:ATP-dependent FeS chaperone activity"/>
    <property type="evidence" value="ECO:0007669"/>
    <property type="project" value="InterPro"/>
</dbReference>
<evidence type="ECO:0000256" key="3">
    <source>
        <dbReference type="ARBA" id="ARBA00022840"/>
    </source>
</evidence>
<sequence length="274" mass="29468">MADDRAKIIEEQMKAVKERMKDIKHKIVVMSGKGGVGKTTVTVNLAMALAKRGKEVGILDADIHGPNIPKMLGAEDMMPEIGDGKIRPVSVPPRIKLMSMAFLLSSKDAAVIWRGPVKMGAIRQFLADVEWGKLDYLIVDLPPGTGDEPLSIAQLIQEIDGAIIVTTPQDVALLDSRKAVTFANTLQMPVIGIIENMSGFICPKCRERTDIFKVGGGKRAALDMGVPFLGSIPIEKGVVESSDNGVPVVLDEQSEAGRVFEEIAAKVEEAVGIK</sequence>
<evidence type="ECO:0000256" key="1">
    <source>
        <dbReference type="ARBA" id="ARBA00022723"/>
    </source>
</evidence>
<keyword evidence="5 8" id="KW-0411">Iron-sulfur</keyword>
<gene>
    <name evidence="9" type="ORF">SBU_000705</name>
</gene>
<keyword evidence="10" id="KW-1185">Reference proteome</keyword>
<keyword evidence="1 8" id="KW-0479">Metal-binding</keyword>
<comment type="function">
    <text evidence="6 8">Binds and transfers iron-sulfur (Fe-S) clusters to target apoproteins. Can hydrolyze ATP.</text>
</comment>
<proteinExistence type="inferred from homology"/>
<dbReference type="EMBL" id="LYOR01000003">
    <property type="protein sequence ID" value="OFV66163.1"/>
    <property type="molecule type" value="Genomic_DNA"/>
</dbReference>
<dbReference type="GO" id="GO:0051536">
    <property type="term" value="F:iron-sulfur cluster binding"/>
    <property type="evidence" value="ECO:0007669"/>
    <property type="project" value="UniProtKB-UniRule"/>
</dbReference>
<dbReference type="GO" id="GO:0016887">
    <property type="term" value="F:ATP hydrolysis activity"/>
    <property type="evidence" value="ECO:0007669"/>
    <property type="project" value="UniProtKB-UniRule"/>
</dbReference>
<reference evidence="9" key="1">
    <citation type="submission" date="2016-05" db="EMBL/GenBank/DDBJ databases">
        <title>Microbial consortia oxidize butane by reversing methanogenesis.</title>
        <authorList>
            <person name="Laso-Perez R."/>
            <person name="Richter M."/>
            <person name="Wegener G."/>
            <person name="Musat F."/>
        </authorList>
    </citation>
    <scope>NUCLEOTIDE SEQUENCE [LARGE SCALE GENOMIC DNA]</scope>
    <source>
        <strain evidence="9">BOX1</strain>
    </source>
</reference>
<keyword evidence="4 8" id="KW-0408">Iron</keyword>
<dbReference type="Gene3D" id="3.40.50.300">
    <property type="entry name" value="P-loop containing nucleotide triphosphate hydrolases"/>
    <property type="match status" value="1"/>
</dbReference>
<evidence type="ECO:0000256" key="8">
    <source>
        <dbReference type="HAMAP-Rule" id="MF_02040"/>
    </source>
</evidence>
<keyword evidence="2 8" id="KW-0547">Nucleotide-binding</keyword>
<comment type="similarity">
    <text evidence="8">Belongs to the Mrp/NBP35 ATP-binding proteins family.</text>
</comment>
<accession>A0A1F2P4T1</accession>
<evidence type="ECO:0000256" key="4">
    <source>
        <dbReference type="ARBA" id="ARBA00023004"/>
    </source>
</evidence>
<evidence type="ECO:0000256" key="6">
    <source>
        <dbReference type="ARBA" id="ARBA00058094"/>
    </source>
</evidence>
<comment type="caution">
    <text evidence="9">The sequence shown here is derived from an EMBL/GenBank/DDBJ whole genome shotgun (WGS) entry which is preliminary data.</text>
</comment>
<dbReference type="Pfam" id="PF10609">
    <property type="entry name" value="ParA"/>
    <property type="match status" value="1"/>
</dbReference>
<dbReference type="AlphaFoldDB" id="A0A1F2P4T1"/>
<dbReference type="InterPro" id="IPR027417">
    <property type="entry name" value="P-loop_NTPase"/>
</dbReference>
<dbReference type="HAMAP" id="MF_02040">
    <property type="entry name" value="Mrp_NBP35"/>
    <property type="match status" value="1"/>
</dbReference>
<dbReference type="PATRIC" id="fig|1839936.3.peg.715"/>